<dbReference type="InterPro" id="IPR002078">
    <property type="entry name" value="Sigma_54_int"/>
</dbReference>
<dbReference type="InterPro" id="IPR058031">
    <property type="entry name" value="AAA_lid_NorR"/>
</dbReference>
<organism evidence="8 9">
    <name type="scientific">Desulfoluna butyratoxydans</name>
    <dbReference type="NCBI Taxonomy" id="231438"/>
    <lineage>
        <taxon>Bacteria</taxon>
        <taxon>Pseudomonadati</taxon>
        <taxon>Thermodesulfobacteriota</taxon>
        <taxon>Desulfobacteria</taxon>
        <taxon>Desulfobacterales</taxon>
        <taxon>Desulfolunaceae</taxon>
        <taxon>Desulfoluna</taxon>
    </lineage>
</organism>
<evidence type="ECO:0000256" key="1">
    <source>
        <dbReference type="ARBA" id="ARBA00022741"/>
    </source>
</evidence>
<feature type="domain" description="Sigma-54 factor interaction" evidence="7">
    <location>
        <begin position="195"/>
        <end position="425"/>
    </location>
</feature>
<keyword evidence="1" id="KW-0547">Nucleotide-binding</keyword>
<dbReference type="PROSITE" id="PS00688">
    <property type="entry name" value="SIGMA54_INTERACT_3"/>
    <property type="match status" value="1"/>
</dbReference>
<reference evidence="8 9" key="1">
    <citation type="submission" date="2019-03" db="EMBL/GenBank/DDBJ databases">
        <authorList>
            <person name="Nijsse B."/>
        </authorList>
    </citation>
    <scope>NUCLEOTIDE SEQUENCE [LARGE SCALE GENOMIC DNA]</scope>
    <source>
        <strain evidence="8">Desulfoluna butyratoxydans MSL71</strain>
    </source>
</reference>
<dbReference type="Pfam" id="PF00158">
    <property type="entry name" value="Sigma54_activat"/>
    <property type="match status" value="1"/>
</dbReference>
<dbReference type="CDD" id="cd00009">
    <property type="entry name" value="AAA"/>
    <property type="match status" value="1"/>
</dbReference>
<dbReference type="InterPro" id="IPR025944">
    <property type="entry name" value="Sigma_54_int_dom_CS"/>
</dbReference>
<dbReference type="RefSeq" id="WP_180144026.1">
    <property type="nucleotide sequence ID" value="NZ_CAADHO010000009.1"/>
</dbReference>
<dbReference type="SUPFAM" id="SSF55781">
    <property type="entry name" value="GAF domain-like"/>
    <property type="match status" value="1"/>
</dbReference>
<keyword evidence="4" id="KW-0238">DNA-binding</keyword>
<dbReference type="PANTHER" id="PTHR32071:SF117">
    <property type="entry name" value="PTS-DEPENDENT DIHYDROXYACETONE KINASE OPERON REGULATORY PROTEIN-RELATED"/>
    <property type="match status" value="1"/>
</dbReference>
<dbReference type="SUPFAM" id="SSF46689">
    <property type="entry name" value="Homeodomain-like"/>
    <property type="match status" value="1"/>
</dbReference>
<evidence type="ECO:0000256" key="4">
    <source>
        <dbReference type="ARBA" id="ARBA00023125"/>
    </source>
</evidence>
<evidence type="ECO:0000313" key="9">
    <source>
        <dbReference type="Proteomes" id="UP000507962"/>
    </source>
</evidence>
<dbReference type="Pfam" id="PF25601">
    <property type="entry name" value="AAA_lid_14"/>
    <property type="match status" value="1"/>
</dbReference>
<evidence type="ECO:0000313" key="8">
    <source>
        <dbReference type="EMBL" id="VFQ46383.1"/>
    </source>
</evidence>
<dbReference type="Gene3D" id="1.10.10.60">
    <property type="entry name" value="Homeodomain-like"/>
    <property type="match status" value="1"/>
</dbReference>
<dbReference type="Gene3D" id="3.40.50.300">
    <property type="entry name" value="P-loop containing nucleotide triphosphate hydrolases"/>
    <property type="match status" value="1"/>
</dbReference>
<evidence type="ECO:0000256" key="2">
    <source>
        <dbReference type="ARBA" id="ARBA00022840"/>
    </source>
</evidence>
<dbReference type="AlphaFoldDB" id="A0A4U8YY27"/>
<dbReference type="SMART" id="SM00382">
    <property type="entry name" value="AAA"/>
    <property type="match status" value="1"/>
</dbReference>
<keyword evidence="9" id="KW-1185">Reference proteome</keyword>
<dbReference type="GO" id="GO:0005524">
    <property type="term" value="F:ATP binding"/>
    <property type="evidence" value="ECO:0007669"/>
    <property type="project" value="UniProtKB-KW"/>
</dbReference>
<dbReference type="Proteomes" id="UP000507962">
    <property type="component" value="Unassembled WGS sequence"/>
</dbReference>
<dbReference type="InterPro" id="IPR027417">
    <property type="entry name" value="P-loop_NTPase"/>
</dbReference>
<dbReference type="Gene3D" id="1.10.8.60">
    <property type="match status" value="1"/>
</dbReference>
<keyword evidence="3" id="KW-0805">Transcription regulation</keyword>
<dbReference type="GO" id="GO:0003677">
    <property type="term" value="F:DNA binding"/>
    <property type="evidence" value="ECO:0007669"/>
    <property type="project" value="UniProtKB-KW"/>
</dbReference>
<dbReference type="InterPro" id="IPR029016">
    <property type="entry name" value="GAF-like_dom_sf"/>
</dbReference>
<evidence type="ECO:0000256" key="5">
    <source>
        <dbReference type="ARBA" id="ARBA00023159"/>
    </source>
</evidence>
<name>A0A4U8YY27_9BACT</name>
<evidence type="ECO:0000256" key="6">
    <source>
        <dbReference type="ARBA" id="ARBA00023163"/>
    </source>
</evidence>
<dbReference type="PROSITE" id="PS50045">
    <property type="entry name" value="SIGMA54_INTERACT_4"/>
    <property type="match status" value="1"/>
</dbReference>
<evidence type="ECO:0000256" key="3">
    <source>
        <dbReference type="ARBA" id="ARBA00023015"/>
    </source>
</evidence>
<dbReference type="InterPro" id="IPR003593">
    <property type="entry name" value="AAA+_ATPase"/>
</dbReference>
<dbReference type="EMBL" id="CAADHO010000009">
    <property type="protein sequence ID" value="VFQ46383.1"/>
    <property type="molecule type" value="Genomic_DNA"/>
</dbReference>
<proteinExistence type="predicted"/>
<dbReference type="PROSITE" id="PS00676">
    <property type="entry name" value="SIGMA54_INTERACT_2"/>
    <property type="match status" value="1"/>
</dbReference>
<dbReference type="FunFam" id="3.40.50.300:FF:000006">
    <property type="entry name" value="DNA-binding transcriptional regulator NtrC"/>
    <property type="match status" value="1"/>
</dbReference>
<dbReference type="InterPro" id="IPR025943">
    <property type="entry name" value="Sigma_54_int_dom_ATP-bd_2"/>
</dbReference>
<dbReference type="InterPro" id="IPR009057">
    <property type="entry name" value="Homeodomain-like_sf"/>
</dbReference>
<dbReference type="SUPFAM" id="SSF52540">
    <property type="entry name" value="P-loop containing nucleoside triphosphate hydrolases"/>
    <property type="match status" value="1"/>
</dbReference>
<sequence length="515" mass="57246">MPRTDDISFFHQGTLAICGSIDIGEALQECLVFLQRYMPAENITMDYLDPAIPGICSVAQAGFSMLPAGTVVELSEREVAYIESQLSQTTLSNRPEDNPVAQRVAAHVGIDSVFSSAVLHLMTKNQHLGVVAVSALKEGQFTEEHARLLSLLHDPFAVAMSNALRYQEVLRLQEMLKDDNRFLTNELHRMSGDTIIGEHFGLREVMEKVRQVAPLDSQVLLLGETGVGKEVIANAIHYNSSRSKGPFIKVNCGAIPESLLDSELFGHEKGAFTGALSRKRGRFERAHGGTLFLDEIGELPQAAQVRLLRVLQTKEFERVGGTEPIKADVRIIAATHRRLESMVKENTFRKDLWFRLNVFPLTIPPLRERKADIPALVNHFIEKKSHEMKLPYRPVPAPGALERLQRHHWPGNVRELENIVEREIIRNYSGDRDTPLLFAEVAAPEGLVREPAALPAEEGPTNLDAVISRHLSHMMTRTGGKIQGEDGAAALLGIHPSTLRHRLRKLGIPFGRGAF</sequence>
<dbReference type="PANTHER" id="PTHR32071">
    <property type="entry name" value="TRANSCRIPTIONAL REGULATORY PROTEIN"/>
    <property type="match status" value="1"/>
</dbReference>
<keyword evidence="5" id="KW-0010">Activator</keyword>
<dbReference type="GO" id="GO:0006355">
    <property type="term" value="P:regulation of DNA-templated transcription"/>
    <property type="evidence" value="ECO:0007669"/>
    <property type="project" value="InterPro"/>
</dbReference>
<accession>A0A4U8YY27</accession>
<gene>
    <name evidence="8" type="ORF">MSL71_40470</name>
</gene>
<keyword evidence="6" id="KW-0804">Transcription</keyword>
<evidence type="ECO:0000259" key="7">
    <source>
        <dbReference type="PROSITE" id="PS50045"/>
    </source>
</evidence>
<dbReference type="InterPro" id="IPR025662">
    <property type="entry name" value="Sigma_54_int_dom_ATP-bd_1"/>
</dbReference>
<protein>
    <submittedName>
        <fullName evidence="8">Rna polymerase sigma factor 54 interaction domain</fullName>
    </submittedName>
</protein>
<keyword evidence="2" id="KW-0067">ATP-binding</keyword>
<dbReference type="PROSITE" id="PS00675">
    <property type="entry name" value="SIGMA54_INTERACT_1"/>
    <property type="match status" value="1"/>
</dbReference>
<dbReference type="Gene3D" id="3.30.450.40">
    <property type="match status" value="1"/>
</dbReference>